<comment type="caution">
    <text evidence="2">The sequence shown here is derived from an EMBL/GenBank/DDBJ whole genome shotgun (WGS) entry which is preliminary data.</text>
</comment>
<evidence type="ECO:0000313" key="3">
    <source>
        <dbReference type="Proteomes" id="UP000727490"/>
    </source>
</evidence>
<evidence type="ECO:0000313" key="2">
    <source>
        <dbReference type="EMBL" id="MBW3469363.1"/>
    </source>
</evidence>
<dbReference type="EMBL" id="RPHB01000008">
    <property type="protein sequence ID" value="MBW3469363.1"/>
    <property type="molecule type" value="Genomic_DNA"/>
</dbReference>
<dbReference type="NCBIfam" id="TIGR04183">
    <property type="entry name" value="Por_Secre_tail"/>
    <property type="match status" value="1"/>
</dbReference>
<dbReference type="Pfam" id="PF18962">
    <property type="entry name" value="Por_Secre_tail"/>
    <property type="match status" value="1"/>
</dbReference>
<feature type="domain" description="Secretion system C-terminal sorting" evidence="1">
    <location>
        <begin position="710"/>
        <end position="781"/>
    </location>
</feature>
<proteinExistence type="predicted"/>
<gene>
    <name evidence="2" type="ORF">EGN73_16315</name>
</gene>
<name>A0A951IYW1_9BACT</name>
<dbReference type="Proteomes" id="UP000727490">
    <property type="component" value="Unassembled WGS sequence"/>
</dbReference>
<dbReference type="RefSeq" id="WP_219292363.1">
    <property type="nucleotide sequence ID" value="NZ_RPHB01000008.1"/>
</dbReference>
<protein>
    <submittedName>
        <fullName evidence="2">T9SS C-terminal target domain-containing protein</fullName>
    </submittedName>
</protein>
<accession>A0A951IYW1</accession>
<sequence>MKSFFFNINFVKLIISLGLFFATESRSFCADRIYANQVTFTSGNVQYSLIGCGALNLSPCYKPSVINPANAVSQEENYARLLGSPGLVLGLGSYDGSIELMFPTLRPANSTVFIRVGSSPGLLDVLIGGSLAESLSSLVGSVLLGNQEIALEARNGATSVGTFTSISDFGGDRAKALIDKEGNYYIAITPSLAFDRVRITNSASAVAGIGSEFVFDVYHAFYFSESNCILPEFTSFDGSSGLNLELLQSNQNLGNAIDGNISTYSEFSSGLIGVGLASRLTQHVYFSNPSDQSDDLNLAFSFTNSLANVGLLQNALESIHIEAFLGGNSVYSQYLDVYSVLSLLGLAELDLLGILGDYGFVHIPVQIESPFDRVSVSYNSFVEINAIGGFRLHDVSISYGFPEQSDDFALEYEICQGDGVSVLTPALTEMLFEWYDAPVGGNHIGTSSAGEPVLFDEIQESRSLFVSARREGCIQESVRGLVQILAFENPVQEHILIHPQGEAMIDSWGNLVYPEGAGVVRLVPEYQEDFHGEFIWYWDEELLLPLIDGHVDDDGVTYILENGEILEIHNPVYKDGPDAYRFYVEYRTPSGCFTSEEVSFENLSIILPIELVVDFSARWVENHSISIRGEILKESGTVDIERANESLDFETISVVELEKQKSELIQFLDKNFNSGNNYYRLKYTDLNGSVFYSHLVRVYVELGFGAEPLVYPNPFENQIQIVGGKEETGYERYLLTDINGKILREGILNNQITGIFLLDDLSKGVYLLYLQAPGHVKTIKLIKN</sequence>
<dbReference type="InterPro" id="IPR026444">
    <property type="entry name" value="Secre_tail"/>
</dbReference>
<evidence type="ECO:0000259" key="1">
    <source>
        <dbReference type="Pfam" id="PF18962"/>
    </source>
</evidence>
<dbReference type="AlphaFoldDB" id="A0A951IYW1"/>
<keyword evidence="3" id="KW-1185">Reference proteome</keyword>
<reference evidence="2 3" key="1">
    <citation type="journal article" date="2020" name="Syst. Appl. Microbiol.">
        <title>Arthrospiribacter ruber gen. nov., sp. nov., a novel bacterium isolated from Arthrospira cultures.</title>
        <authorList>
            <person name="Waleron M."/>
            <person name="Misztak A."/>
            <person name="Waleron M.M."/>
            <person name="Furmaniak M."/>
            <person name="Mrozik A."/>
            <person name="Waleron K."/>
        </authorList>
    </citation>
    <scope>NUCLEOTIDE SEQUENCE [LARGE SCALE GENOMIC DNA]</scope>
    <source>
        <strain evidence="2 3">DPMB0001</strain>
    </source>
</reference>
<organism evidence="2 3">
    <name type="scientific">Arthrospiribacter ruber</name>
    <dbReference type="NCBI Taxonomy" id="2487934"/>
    <lineage>
        <taxon>Bacteria</taxon>
        <taxon>Pseudomonadati</taxon>
        <taxon>Bacteroidota</taxon>
        <taxon>Cytophagia</taxon>
        <taxon>Cytophagales</taxon>
        <taxon>Cyclobacteriaceae</taxon>
        <taxon>Arthrospiribacter</taxon>
    </lineage>
</organism>